<name>A0A517ZAU7_9PLAN</name>
<sequence length="538" mass="51805">MLFLYLTVASLRTASAGIISPSDFSSLGALNLSAGTYVIDTSGTPVLLDSGNNVLATGVTFNQGVPAGAPFLGFNPEVAVFTFDMIAIDAGVTITAIGDRPLALLSQGSFTMNSTISNPSVIDGSGQDGGAGLNAGQAGDPGDFGLGGVGGPGGGAGGDGSLRAAPGGPYPKADDGDGPGGGFGGFGGLGSRGNGAGFGGFGGGGFGGTVTDSSYGDLKEHLQAGSGGGGAGPNVVAVKGPGGGGGGGAIEIGATTTLTLNGMIDVGGGNPGGANATLAGGGSGGGVILHAPTVDGSGDVLARGGGPAGGPGAGGGGRILVLNSDGSEPSGLTLDVSTVTPFVGPTPGIIEFGLLPLPAANLVAQLTTGSPQTLSQVFDTTLNSNPFPFDLFDLTFDYFFGTTTGQLDVFLDSILLGSITAPGGLATGFTTHTLQVDGSMFPGGTHALDFVLGGPTGSIVEIDNVQFPGLANGTFQAGILGPWTSSGLGSTSLISTSSPPPSTVVPEPSSFMLAVIGGLATLGMKRRRKSTGDSTAQE</sequence>
<dbReference type="RefSeq" id="WP_145370728.1">
    <property type="nucleotide sequence ID" value="NZ_CP036275.1"/>
</dbReference>
<keyword evidence="3" id="KW-1185">Reference proteome</keyword>
<dbReference type="Proteomes" id="UP000320496">
    <property type="component" value="Chromosome"/>
</dbReference>
<dbReference type="KEGG" id="mri:Mal4_38960"/>
<evidence type="ECO:0000256" key="1">
    <source>
        <dbReference type="SAM" id="MobiDB-lite"/>
    </source>
</evidence>
<accession>A0A517ZAU7</accession>
<evidence type="ECO:0008006" key="4">
    <source>
        <dbReference type="Google" id="ProtNLM"/>
    </source>
</evidence>
<dbReference type="AlphaFoldDB" id="A0A517ZAU7"/>
<gene>
    <name evidence="2" type="ORF">Mal4_38960</name>
</gene>
<feature type="compositionally biased region" description="Gly residues" evidence="1">
    <location>
        <begin position="142"/>
        <end position="160"/>
    </location>
</feature>
<evidence type="ECO:0000313" key="2">
    <source>
        <dbReference type="EMBL" id="QDU39551.1"/>
    </source>
</evidence>
<evidence type="ECO:0000313" key="3">
    <source>
        <dbReference type="Proteomes" id="UP000320496"/>
    </source>
</evidence>
<reference evidence="2 3" key="1">
    <citation type="submission" date="2019-02" db="EMBL/GenBank/DDBJ databases">
        <title>Deep-cultivation of Planctomycetes and their phenomic and genomic characterization uncovers novel biology.</title>
        <authorList>
            <person name="Wiegand S."/>
            <person name="Jogler M."/>
            <person name="Boedeker C."/>
            <person name="Pinto D."/>
            <person name="Vollmers J."/>
            <person name="Rivas-Marin E."/>
            <person name="Kohn T."/>
            <person name="Peeters S.H."/>
            <person name="Heuer A."/>
            <person name="Rast P."/>
            <person name="Oberbeckmann S."/>
            <person name="Bunk B."/>
            <person name="Jeske O."/>
            <person name="Meyerdierks A."/>
            <person name="Storesund J.E."/>
            <person name="Kallscheuer N."/>
            <person name="Luecker S."/>
            <person name="Lage O.M."/>
            <person name="Pohl T."/>
            <person name="Merkel B.J."/>
            <person name="Hornburger P."/>
            <person name="Mueller R.-W."/>
            <person name="Bruemmer F."/>
            <person name="Labrenz M."/>
            <person name="Spormann A.M."/>
            <person name="Op den Camp H."/>
            <person name="Overmann J."/>
            <person name="Amann R."/>
            <person name="Jetten M.S.M."/>
            <person name="Mascher T."/>
            <person name="Medema M.H."/>
            <person name="Devos D.P."/>
            <person name="Kaster A.-K."/>
            <person name="Ovreas L."/>
            <person name="Rohde M."/>
            <person name="Galperin M.Y."/>
            <person name="Jogler C."/>
        </authorList>
    </citation>
    <scope>NUCLEOTIDE SEQUENCE [LARGE SCALE GENOMIC DNA]</scope>
    <source>
        <strain evidence="2 3">Mal4</strain>
    </source>
</reference>
<organism evidence="2 3">
    <name type="scientific">Maioricimonas rarisocia</name>
    <dbReference type="NCBI Taxonomy" id="2528026"/>
    <lineage>
        <taxon>Bacteria</taxon>
        <taxon>Pseudomonadati</taxon>
        <taxon>Planctomycetota</taxon>
        <taxon>Planctomycetia</taxon>
        <taxon>Planctomycetales</taxon>
        <taxon>Planctomycetaceae</taxon>
        <taxon>Maioricimonas</taxon>
    </lineage>
</organism>
<dbReference type="OrthoDB" id="10019631at2"/>
<proteinExistence type="predicted"/>
<dbReference type="EMBL" id="CP036275">
    <property type="protein sequence ID" value="QDU39551.1"/>
    <property type="molecule type" value="Genomic_DNA"/>
</dbReference>
<protein>
    <recommendedName>
        <fullName evidence="4">PEP-CTERM protein-sorting domain-containing protein</fullName>
    </recommendedName>
</protein>
<feature type="region of interest" description="Disordered" evidence="1">
    <location>
        <begin position="119"/>
        <end position="185"/>
    </location>
</feature>